<dbReference type="Gene3D" id="3.40.50.300">
    <property type="entry name" value="P-loop containing nucleotide triphosphate hydrolases"/>
    <property type="match status" value="1"/>
</dbReference>
<keyword evidence="5" id="KW-0804">Transcription</keyword>
<evidence type="ECO:0000256" key="4">
    <source>
        <dbReference type="ARBA" id="ARBA00023125"/>
    </source>
</evidence>
<dbReference type="InterPro" id="IPR002197">
    <property type="entry name" value="HTH_Fis"/>
</dbReference>
<reference evidence="8 9" key="1">
    <citation type="journal article" date="2016" name="Front. Microbiol.">
        <title>Single-Cell (Meta-)Genomics of a Dimorphic Candidatus Thiomargarita nelsonii Reveals Genomic Plasticity.</title>
        <authorList>
            <person name="Flood B.E."/>
            <person name="Fliss P."/>
            <person name="Jones D.S."/>
            <person name="Dick G.J."/>
            <person name="Jain S."/>
            <person name="Kaster A.K."/>
            <person name="Winkel M."/>
            <person name="Mussmann M."/>
            <person name="Bailey J."/>
        </authorList>
    </citation>
    <scope>NUCLEOTIDE SEQUENCE [LARGE SCALE GENOMIC DNA]</scope>
    <source>
        <strain evidence="8">Hydrate Ridge</strain>
    </source>
</reference>
<dbReference type="InterPro" id="IPR003593">
    <property type="entry name" value="AAA+_ATPase"/>
</dbReference>
<evidence type="ECO:0000256" key="6">
    <source>
        <dbReference type="SAM" id="Coils"/>
    </source>
</evidence>
<gene>
    <name evidence="8" type="ORF">PN36_28325</name>
</gene>
<dbReference type="GO" id="GO:0006355">
    <property type="term" value="P:regulation of DNA-templated transcription"/>
    <property type="evidence" value="ECO:0007669"/>
    <property type="project" value="InterPro"/>
</dbReference>
<dbReference type="Pfam" id="PF01590">
    <property type="entry name" value="GAF"/>
    <property type="match status" value="1"/>
</dbReference>
<dbReference type="InterPro" id="IPR058031">
    <property type="entry name" value="AAA_lid_NorR"/>
</dbReference>
<feature type="domain" description="Sigma-54 factor interaction" evidence="7">
    <location>
        <begin position="227"/>
        <end position="456"/>
    </location>
</feature>
<dbReference type="InterPro" id="IPR029016">
    <property type="entry name" value="GAF-like_dom_sf"/>
</dbReference>
<dbReference type="SUPFAM" id="SSF55781">
    <property type="entry name" value="GAF domain-like"/>
    <property type="match status" value="1"/>
</dbReference>
<dbReference type="AlphaFoldDB" id="A0A4E0QXV8"/>
<feature type="coiled-coil region" evidence="6">
    <location>
        <begin position="185"/>
        <end position="216"/>
    </location>
</feature>
<evidence type="ECO:0000256" key="2">
    <source>
        <dbReference type="ARBA" id="ARBA00022840"/>
    </source>
</evidence>
<evidence type="ECO:0000256" key="1">
    <source>
        <dbReference type="ARBA" id="ARBA00022741"/>
    </source>
</evidence>
<dbReference type="Pfam" id="PF25601">
    <property type="entry name" value="AAA_lid_14"/>
    <property type="match status" value="1"/>
</dbReference>
<evidence type="ECO:0000256" key="3">
    <source>
        <dbReference type="ARBA" id="ARBA00023015"/>
    </source>
</evidence>
<accession>A0A4E0QXV8</accession>
<dbReference type="SUPFAM" id="SSF46689">
    <property type="entry name" value="Homeodomain-like"/>
    <property type="match status" value="1"/>
</dbReference>
<sequence>MFHCDPVRAVEEFIKTMTYLSTERELNRLLNHIVSAARQLTGAEAGRLYVLDQTKRHLYPEISQNDAVPAPLQAVPSISLFTAQQNNMDNICAYSAFSGQLVNLSDVYHYSGFDCTDLYEYDQRTSYRSQSLLTVPLRGYANITIGILQLINYHDPDTQQISPFPNTLESLVKAFASQAAVAIDNAQLIEQNNHLIELLNATNQQLTAENINLKIKIAHQCRFTDTLIGDSTPMQQVFNLMEKVLDSDATVLIRGETGTGKELIAAAIHQNSHRREGPFIAQNCAALPENLLESELFGYKRGAFSGAQKDKKGLIEAADGGTLFLDEIGDMPINLQAKLLRVLQDQKVRPLGALESHKIDLRIVTATHCDLETLIKEGQFREDLYYRLNVFPIELPPLRARQEDLPALLQHFLVEYAERYHKTLQGFSPAAFDMLVHYDYPGNIRELKNLVERAVLLSETGGSILPAHLDKKLMANPTQAKDVIPTQAKLKEIIKIYEKQIIEQYLQSHHWNQTHTAKVLGISRRGLVEKIRLYKIKKP</sequence>
<dbReference type="InterPro" id="IPR027417">
    <property type="entry name" value="P-loop_NTPase"/>
</dbReference>
<keyword evidence="1" id="KW-0547">Nucleotide-binding</keyword>
<dbReference type="PANTHER" id="PTHR32071:SF57">
    <property type="entry name" value="C4-DICARBOXYLATE TRANSPORT TRANSCRIPTIONAL REGULATORY PROTEIN DCTD"/>
    <property type="match status" value="1"/>
</dbReference>
<dbReference type="Proteomes" id="UP000030428">
    <property type="component" value="Unassembled WGS sequence"/>
</dbReference>
<comment type="caution">
    <text evidence="8">The sequence shown here is derived from an EMBL/GenBank/DDBJ whole genome shotgun (WGS) entry which is preliminary data.</text>
</comment>
<dbReference type="CDD" id="cd00009">
    <property type="entry name" value="AAA"/>
    <property type="match status" value="1"/>
</dbReference>
<protein>
    <recommendedName>
        <fullName evidence="7">Sigma-54 factor interaction domain-containing protein</fullName>
    </recommendedName>
</protein>
<evidence type="ECO:0000256" key="5">
    <source>
        <dbReference type="ARBA" id="ARBA00023163"/>
    </source>
</evidence>
<dbReference type="SMART" id="SM00065">
    <property type="entry name" value="GAF"/>
    <property type="match status" value="1"/>
</dbReference>
<dbReference type="InterPro" id="IPR003018">
    <property type="entry name" value="GAF"/>
</dbReference>
<keyword evidence="4" id="KW-0238">DNA-binding</keyword>
<dbReference type="Gene3D" id="1.10.10.60">
    <property type="entry name" value="Homeodomain-like"/>
    <property type="match status" value="1"/>
</dbReference>
<dbReference type="GO" id="GO:0005524">
    <property type="term" value="F:ATP binding"/>
    <property type="evidence" value="ECO:0007669"/>
    <property type="project" value="UniProtKB-KW"/>
</dbReference>
<dbReference type="FunFam" id="3.40.50.300:FF:000006">
    <property type="entry name" value="DNA-binding transcriptional regulator NtrC"/>
    <property type="match status" value="1"/>
</dbReference>
<evidence type="ECO:0000313" key="9">
    <source>
        <dbReference type="Proteomes" id="UP000030428"/>
    </source>
</evidence>
<dbReference type="InterPro" id="IPR002078">
    <property type="entry name" value="Sigma_54_int"/>
</dbReference>
<dbReference type="PROSITE" id="PS50045">
    <property type="entry name" value="SIGMA54_INTERACT_4"/>
    <property type="match status" value="1"/>
</dbReference>
<dbReference type="SMART" id="SM00382">
    <property type="entry name" value="AAA"/>
    <property type="match status" value="1"/>
</dbReference>
<organism evidence="8 9">
    <name type="scientific">Candidatus Thiomargarita nelsonii</name>
    <dbReference type="NCBI Taxonomy" id="1003181"/>
    <lineage>
        <taxon>Bacteria</taxon>
        <taxon>Pseudomonadati</taxon>
        <taxon>Pseudomonadota</taxon>
        <taxon>Gammaproteobacteria</taxon>
        <taxon>Thiotrichales</taxon>
        <taxon>Thiotrichaceae</taxon>
        <taxon>Thiomargarita</taxon>
    </lineage>
</organism>
<keyword evidence="6" id="KW-0175">Coiled coil</keyword>
<dbReference type="SUPFAM" id="SSF52540">
    <property type="entry name" value="P-loop containing nucleoside triphosphate hydrolases"/>
    <property type="match status" value="1"/>
</dbReference>
<keyword evidence="9" id="KW-1185">Reference proteome</keyword>
<dbReference type="PROSITE" id="PS00675">
    <property type="entry name" value="SIGMA54_INTERACT_1"/>
    <property type="match status" value="1"/>
</dbReference>
<dbReference type="Pfam" id="PF02954">
    <property type="entry name" value="HTH_8"/>
    <property type="match status" value="1"/>
</dbReference>
<keyword evidence="2" id="KW-0067">ATP-binding</keyword>
<dbReference type="PRINTS" id="PR01590">
    <property type="entry name" value="HTHFIS"/>
</dbReference>
<evidence type="ECO:0000259" key="7">
    <source>
        <dbReference type="PROSITE" id="PS50045"/>
    </source>
</evidence>
<dbReference type="GO" id="GO:0043565">
    <property type="term" value="F:sequence-specific DNA binding"/>
    <property type="evidence" value="ECO:0007669"/>
    <property type="project" value="InterPro"/>
</dbReference>
<dbReference type="EMBL" id="JSZA02000182">
    <property type="protein sequence ID" value="TGO02232.1"/>
    <property type="molecule type" value="Genomic_DNA"/>
</dbReference>
<dbReference type="PROSITE" id="PS00676">
    <property type="entry name" value="SIGMA54_INTERACT_2"/>
    <property type="match status" value="1"/>
</dbReference>
<dbReference type="InterPro" id="IPR025943">
    <property type="entry name" value="Sigma_54_int_dom_ATP-bd_2"/>
</dbReference>
<dbReference type="InterPro" id="IPR025944">
    <property type="entry name" value="Sigma_54_int_dom_CS"/>
</dbReference>
<proteinExistence type="predicted"/>
<dbReference type="Pfam" id="PF00158">
    <property type="entry name" value="Sigma54_activat"/>
    <property type="match status" value="1"/>
</dbReference>
<keyword evidence="3" id="KW-0805">Transcription regulation</keyword>
<dbReference type="PROSITE" id="PS00688">
    <property type="entry name" value="SIGMA54_INTERACT_3"/>
    <property type="match status" value="1"/>
</dbReference>
<dbReference type="Gene3D" id="1.10.8.60">
    <property type="match status" value="1"/>
</dbReference>
<dbReference type="PANTHER" id="PTHR32071">
    <property type="entry name" value="TRANSCRIPTIONAL REGULATORY PROTEIN"/>
    <property type="match status" value="1"/>
</dbReference>
<dbReference type="Gene3D" id="3.30.450.40">
    <property type="match status" value="1"/>
</dbReference>
<dbReference type="InterPro" id="IPR025662">
    <property type="entry name" value="Sigma_54_int_dom_ATP-bd_1"/>
</dbReference>
<name>A0A4E0QXV8_9GAMM</name>
<evidence type="ECO:0000313" key="8">
    <source>
        <dbReference type="EMBL" id="TGO02232.1"/>
    </source>
</evidence>
<dbReference type="InterPro" id="IPR009057">
    <property type="entry name" value="Homeodomain-like_sf"/>
</dbReference>